<name>A0AAV1SDY4_9ROSI</name>
<accession>A0AAV1SDY4</accession>
<evidence type="ECO:0000256" key="6">
    <source>
        <dbReference type="SAM" id="MobiDB-lite"/>
    </source>
</evidence>
<evidence type="ECO:0000313" key="8">
    <source>
        <dbReference type="EMBL" id="CAK7348601.1"/>
    </source>
</evidence>
<evidence type="ECO:0000313" key="9">
    <source>
        <dbReference type="Proteomes" id="UP001314170"/>
    </source>
</evidence>
<dbReference type="PANTHER" id="PTHR31989">
    <property type="entry name" value="NAC DOMAIN-CONTAINING PROTEIN 82-RELATED"/>
    <property type="match status" value="1"/>
</dbReference>
<keyword evidence="3" id="KW-0238">DNA-binding</keyword>
<evidence type="ECO:0000259" key="7">
    <source>
        <dbReference type="PROSITE" id="PS51005"/>
    </source>
</evidence>
<dbReference type="InterPro" id="IPR003441">
    <property type="entry name" value="NAC-dom"/>
</dbReference>
<dbReference type="GO" id="GO:0006355">
    <property type="term" value="P:regulation of DNA-templated transcription"/>
    <property type="evidence" value="ECO:0007669"/>
    <property type="project" value="InterPro"/>
</dbReference>
<feature type="region of interest" description="Disordered" evidence="6">
    <location>
        <begin position="350"/>
        <end position="377"/>
    </location>
</feature>
<dbReference type="PROSITE" id="PS51005">
    <property type="entry name" value="NAC"/>
    <property type="match status" value="1"/>
</dbReference>
<feature type="domain" description="NAC" evidence="7">
    <location>
        <begin position="5"/>
        <end position="165"/>
    </location>
</feature>
<dbReference type="SUPFAM" id="SSF101941">
    <property type="entry name" value="NAC domain"/>
    <property type="match status" value="1"/>
</dbReference>
<sequence length="526" mass="59232">MPSIPAVGYRFHPTNEELIDSYLKPKVLGDEVEDLLILAEVDVCKHEPWDLPDISSIKSDNQVWHFLKSDDPVWHFFCRRDFKYKNSKRSNRKTKKGFWKPTGKSVEIRAKRTKKVIGTKRTLVFYETASPKPVRTQWIMHEYEYISDSSPSNQGGYVLCKLKKKSNVKTHKREPKHCLASVSNFEAEPSCSMASDFENQNHSELTANSACVESESSHHLASDFENQNSNELMSNSAYDGSGLCHSMTSNYENQHPNEQIVNSAYNGSEQSHPMASDHEKQDPIEMTPMSPFDNLLMASDFDDPLSPLQLEGECDPSLQMPSKLISHSTYGTGVSSILLASDFEYQNQDKETDISASNEGERSSLTMPSDLENPNPREKIDMSTLEEASFDSSTVSTEYSRADASLPEFPELSPQLWAELDAYLALEESLNLHSSHQHLQARRKSLHTEALVPLSSAHFTVFMVDASEFDFIQSVQLQDANPLNTAYALQNLQLHSKQDFSSSNQLSVLENGDVVIDLFHASGLEQ</sequence>
<keyword evidence="9" id="KW-1185">Reference proteome</keyword>
<dbReference type="Proteomes" id="UP001314170">
    <property type="component" value="Unassembled WGS sequence"/>
</dbReference>
<proteinExistence type="predicted"/>
<feature type="compositionally biased region" description="Polar residues" evidence="6">
    <location>
        <begin position="354"/>
        <end position="367"/>
    </location>
</feature>
<dbReference type="GO" id="GO:0003677">
    <property type="term" value="F:DNA binding"/>
    <property type="evidence" value="ECO:0007669"/>
    <property type="project" value="UniProtKB-KW"/>
</dbReference>
<keyword evidence="5" id="KW-0539">Nucleus</keyword>
<organism evidence="8 9">
    <name type="scientific">Dovyalis caffra</name>
    <dbReference type="NCBI Taxonomy" id="77055"/>
    <lineage>
        <taxon>Eukaryota</taxon>
        <taxon>Viridiplantae</taxon>
        <taxon>Streptophyta</taxon>
        <taxon>Embryophyta</taxon>
        <taxon>Tracheophyta</taxon>
        <taxon>Spermatophyta</taxon>
        <taxon>Magnoliopsida</taxon>
        <taxon>eudicotyledons</taxon>
        <taxon>Gunneridae</taxon>
        <taxon>Pentapetalae</taxon>
        <taxon>rosids</taxon>
        <taxon>fabids</taxon>
        <taxon>Malpighiales</taxon>
        <taxon>Salicaceae</taxon>
        <taxon>Flacourtieae</taxon>
        <taxon>Dovyalis</taxon>
    </lineage>
</organism>
<dbReference type="GO" id="GO:0005634">
    <property type="term" value="C:nucleus"/>
    <property type="evidence" value="ECO:0007669"/>
    <property type="project" value="UniProtKB-SubCell"/>
</dbReference>
<dbReference type="InterPro" id="IPR036093">
    <property type="entry name" value="NAC_dom_sf"/>
</dbReference>
<evidence type="ECO:0000256" key="2">
    <source>
        <dbReference type="ARBA" id="ARBA00023015"/>
    </source>
</evidence>
<evidence type="ECO:0000256" key="1">
    <source>
        <dbReference type="ARBA" id="ARBA00004123"/>
    </source>
</evidence>
<evidence type="ECO:0000256" key="5">
    <source>
        <dbReference type="ARBA" id="ARBA00023242"/>
    </source>
</evidence>
<keyword evidence="4" id="KW-0804">Transcription</keyword>
<evidence type="ECO:0000256" key="4">
    <source>
        <dbReference type="ARBA" id="ARBA00023163"/>
    </source>
</evidence>
<dbReference type="Gene3D" id="2.170.150.80">
    <property type="entry name" value="NAC domain"/>
    <property type="match status" value="1"/>
</dbReference>
<dbReference type="Pfam" id="PF02365">
    <property type="entry name" value="NAM"/>
    <property type="match status" value="1"/>
</dbReference>
<keyword evidence="2" id="KW-0805">Transcription regulation</keyword>
<comment type="caution">
    <text evidence="8">The sequence shown here is derived from an EMBL/GenBank/DDBJ whole genome shotgun (WGS) entry which is preliminary data.</text>
</comment>
<dbReference type="EMBL" id="CAWUPB010001173">
    <property type="protein sequence ID" value="CAK7348601.1"/>
    <property type="molecule type" value="Genomic_DNA"/>
</dbReference>
<gene>
    <name evidence="8" type="ORF">DCAF_LOCUS21302</name>
</gene>
<reference evidence="8 9" key="1">
    <citation type="submission" date="2024-01" db="EMBL/GenBank/DDBJ databases">
        <authorList>
            <person name="Waweru B."/>
        </authorList>
    </citation>
    <scope>NUCLEOTIDE SEQUENCE [LARGE SCALE GENOMIC DNA]</scope>
</reference>
<dbReference type="AlphaFoldDB" id="A0AAV1SDY4"/>
<feature type="region of interest" description="Disordered" evidence="6">
    <location>
        <begin position="267"/>
        <end position="292"/>
    </location>
</feature>
<evidence type="ECO:0000256" key="3">
    <source>
        <dbReference type="ARBA" id="ARBA00023125"/>
    </source>
</evidence>
<comment type="subcellular location">
    <subcellularLocation>
        <location evidence="1">Nucleus</location>
    </subcellularLocation>
</comment>
<protein>
    <recommendedName>
        <fullName evidence="7">NAC domain-containing protein</fullName>
    </recommendedName>
</protein>